<organism evidence="3 4">
    <name type="scientific">Daphnia sinensis</name>
    <dbReference type="NCBI Taxonomy" id="1820382"/>
    <lineage>
        <taxon>Eukaryota</taxon>
        <taxon>Metazoa</taxon>
        <taxon>Ecdysozoa</taxon>
        <taxon>Arthropoda</taxon>
        <taxon>Crustacea</taxon>
        <taxon>Branchiopoda</taxon>
        <taxon>Diplostraca</taxon>
        <taxon>Cladocera</taxon>
        <taxon>Anomopoda</taxon>
        <taxon>Daphniidae</taxon>
        <taxon>Daphnia</taxon>
        <taxon>Daphnia similis group</taxon>
    </lineage>
</organism>
<dbReference type="CDD" id="cd00742">
    <property type="entry name" value="FABP"/>
    <property type="match status" value="1"/>
</dbReference>
<keyword evidence="2" id="KW-0446">Lipid-binding</keyword>
<dbReference type="PRINTS" id="PR00178">
    <property type="entry name" value="FATTYACIDBP"/>
</dbReference>
<accession>A0AAD5KVX1</accession>
<evidence type="ECO:0000313" key="3">
    <source>
        <dbReference type="EMBL" id="KAI9561531.1"/>
    </source>
</evidence>
<dbReference type="Pfam" id="PF14651">
    <property type="entry name" value="Lipocalin_7"/>
    <property type="match status" value="1"/>
</dbReference>
<dbReference type="AlphaFoldDB" id="A0AAD5KVX1"/>
<evidence type="ECO:0000256" key="1">
    <source>
        <dbReference type="ARBA" id="ARBA00008390"/>
    </source>
</evidence>
<dbReference type="InterPro" id="IPR000463">
    <property type="entry name" value="Fatty_acid-bd"/>
</dbReference>
<name>A0AAD5KVX1_9CRUS</name>
<proteinExistence type="inferred from homology"/>
<protein>
    <submittedName>
        <fullName evidence="3">Uncharacterized protein</fullName>
    </submittedName>
</protein>
<dbReference type="GO" id="GO:0008289">
    <property type="term" value="F:lipid binding"/>
    <property type="evidence" value="ECO:0007669"/>
    <property type="project" value="UniProtKB-KW"/>
</dbReference>
<dbReference type="Proteomes" id="UP000820818">
    <property type="component" value="Linkage Group LG3"/>
</dbReference>
<evidence type="ECO:0000256" key="2">
    <source>
        <dbReference type="ARBA" id="ARBA00023121"/>
    </source>
</evidence>
<reference evidence="3 4" key="1">
    <citation type="submission" date="2022-05" db="EMBL/GenBank/DDBJ databases">
        <title>A multi-omics perspective on studying reproductive biology in Daphnia sinensis.</title>
        <authorList>
            <person name="Jia J."/>
        </authorList>
    </citation>
    <scope>NUCLEOTIDE SEQUENCE [LARGE SCALE GENOMIC DNA]</scope>
    <source>
        <strain evidence="3 4">WSL</strain>
    </source>
</reference>
<comment type="caution">
    <text evidence="3">The sequence shown here is derived from an EMBL/GenBank/DDBJ whole genome shotgun (WGS) entry which is preliminary data.</text>
</comment>
<dbReference type="PANTHER" id="PTHR11955">
    <property type="entry name" value="FATTY ACID BINDING PROTEIN"/>
    <property type="match status" value="1"/>
</dbReference>
<dbReference type="InterPro" id="IPR012674">
    <property type="entry name" value="Calycin"/>
</dbReference>
<dbReference type="InterPro" id="IPR031259">
    <property type="entry name" value="ILBP"/>
</dbReference>
<dbReference type="EMBL" id="WJBH02000003">
    <property type="protein sequence ID" value="KAI9561531.1"/>
    <property type="molecule type" value="Genomic_DNA"/>
</dbReference>
<gene>
    <name evidence="3" type="ORF">GHT06_012490</name>
</gene>
<keyword evidence="4" id="KW-1185">Reference proteome</keyword>
<sequence>MSAGQHFVGKYQMISQENLDEYLKAIGVNVPMRSMAASVKAHIECAIVDEVWNLTIHTGTRDVTIKFKLGVEQEMHTPDGRQIKATYNLDGDKLIAKEFWGDKEAVIVHEVDGDDWTATMTCGDVRCTRRFKRE</sequence>
<evidence type="ECO:0000313" key="4">
    <source>
        <dbReference type="Proteomes" id="UP000820818"/>
    </source>
</evidence>
<dbReference type="Gene3D" id="2.40.128.20">
    <property type="match status" value="1"/>
</dbReference>
<dbReference type="SUPFAM" id="SSF50814">
    <property type="entry name" value="Lipocalins"/>
    <property type="match status" value="1"/>
</dbReference>
<comment type="similarity">
    <text evidence="1">Belongs to the calycin superfamily. Fatty-acid binding protein (FABP) family.</text>
</comment>